<dbReference type="OrthoDB" id="10508389at2759"/>
<sequence length="312" mass="34025">MFTPVALATLLFCLSPTYAIPQSPVTNPGTVEPNVYKCNFDKDPTYGGLLAAVRDGFPLEMFTTGKELTDQGFSMNVNKPEFKAENTATGAICLGSHVAPLFPSYPMVKWVTTVCLQPRKKPTGVAFELCKVKKMTAKAQIRVKTIGFDSSKTDRSTTVDKIFKANFNIKGEVKMAPSFLKALGLETTVSGDYGTEKSIQVTTVEGVKAGYSATYVSAFVDLQITMEQLSMSGFTEDYKSCVPDKYVLEGPVINSYVIGEQRAWLDCNAVKETPKASKRQDATTVEGEPIMEEVCYGLSAAGTFEPEECFTN</sequence>
<feature type="chain" id="PRO_5040252746" evidence="1">
    <location>
        <begin position="20"/>
        <end position="312"/>
    </location>
</feature>
<evidence type="ECO:0000313" key="3">
    <source>
        <dbReference type="Proteomes" id="UP000780801"/>
    </source>
</evidence>
<dbReference type="AlphaFoldDB" id="A0A9P6KD66"/>
<name>A0A9P6KD66_9FUNG</name>
<evidence type="ECO:0000256" key="1">
    <source>
        <dbReference type="SAM" id="SignalP"/>
    </source>
</evidence>
<dbReference type="Proteomes" id="UP000780801">
    <property type="component" value="Unassembled WGS sequence"/>
</dbReference>
<proteinExistence type="predicted"/>
<gene>
    <name evidence="2" type="ORF">BGW38_001994</name>
</gene>
<evidence type="ECO:0000313" key="2">
    <source>
        <dbReference type="EMBL" id="KAF9581109.1"/>
    </source>
</evidence>
<accession>A0A9P6KD66</accession>
<protein>
    <submittedName>
        <fullName evidence="2">Uncharacterized protein</fullName>
    </submittedName>
</protein>
<feature type="signal peptide" evidence="1">
    <location>
        <begin position="1"/>
        <end position="19"/>
    </location>
</feature>
<reference evidence="2" key="1">
    <citation type="journal article" date="2020" name="Fungal Divers.">
        <title>Resolving the Mortierellaceae phylogeny through synthesis of multi-gene phylogenetics and phylogenomics.</title>
        <authorList>
            <person name="Vandepol N."/>
            <person name="Liber J."/>
            <person name="Desiro A."/>
            <person name="Na H."/>
            <person name="Kennedy M."/>
            <person name="Barry K."/>
            <person name="Grigoriev I.V."/>
            <person name="Miller A.N."/>
            <person name="O'Donnell K."/>
            <person name="Stajich J.E."/>
            <person name="Bonito G."/>
        </authorList>
    </citation>
    <scope>NUCLEOTIDE SEQUENCE</scope>
    <source>
        <strain evidence="2">KOD1015</strain>
    </source>
</reference>
<comment type="caution">
    <text evidence="2">The sequence shown here is derived from an EMBL/GenBank/DDBJ whole genome shotgun (WGS) entry which is preliminary data.</text>
</comment>
<keyword evidence="1" id="KW-0732">Signal</keyword>
<organism evidence="2 3">
    <name type="scientific">Lunasporangiospora selenospora</name>
    <dbReference type="NCBI Taxonomy" id="979761"/>
    <lineage>
        <taxon>Eukaryota</taxon>
        <taxon>Fungi</taxon>
        <taxon>Fungi incertae sedis</taxon>
        <taxon>Mucoromycota</taxon>
        <taxon>Mortierellomycotina</taxon>
        <taxon>Mortierellomycetes</taxon>
        <taxon>Mortierellales</taxon>
        <taxon>Mortierellaceae</taxon>
        <taxon>Lunasporangiospora</taxon>
    </lineage>
</organism>
<keyword evidence="3" id="KW-1185">Reference proteome</keyword>
<dbReference type="EMBL" id="JAABOA010001665">
    <property type="protein sequence ID" value="KAF9581109.1"/>
    <property type="molecule type" value="Genomic_DNA"/>
</dbReference>